<dbReference type="AlphaFoldDB" id="A0A1W6YML7"/>
<evidence type="ECO:0000313" key="3">
    <source>
        <dbReference type="Proteomes" id="UP000194151"/>
    </source>
</evidence>
<evidence type="ECO:0000313" key="2">
    <source>
        <dbReference type="EMBL" id="ARP81773.1"/>
    </source>
</evidence>
<dbReference type="InterPro" id="IPR004676">
    <property type="entry name" value="Cd-R_transporter"/>
</dbReference>
<feature type="transmembrane region" description="Helical" evidence="1">
    <location>
        <begin position="143"/>
        <end position="168"/>
    </location>
</feature>
<dbReference type="Proteomes" id="UP000194151">
    <property type="component" value="Chromosome"/>
</dbReference>
<sequence length="210" mass="21461">MTLGTLFAFPAAAAAAYLSTNIDGFALLMDFSVNERYRASEIAAGQLASVGIQLAASIAIMNLGGLGDAPFIGLAGIVPLAAGLRRIVAGLGGRALAEAPPRALRQRVSHGAVERLALVTTIATCGAIDNVLVYAGLFVGHGAADLACASMVFAAMALSSCALAFIAARSRISLRGLRTAATRIAPIMTTAVGAALLIRFGTFEWIWSLA</sequence>
<protein>
    <recommendedName>
        <fullName evidence="4">Cadmium transporter</fullName>
    </recommendedName>
</protein>
<dbReference type="KEGG" id="bgv:CAL12_13740"/>
<keyword evidence="1" id="KW-0472">Membrane</keyword>
<accession>A0A1W6YML7</accession>
<feature type="transmembrane region" description="Helical" evidence="1">
    <location>
        <begin position="180"/>
        <end position="200"/>
    </location>
</feature>
<evidence type="ECO:0000256" key="1">
    <source>
        <dbReference type="SAM" id="Phobius"/>
    </source>
</evidence>
<keyword evidence="1" id="KW-0812">Transmembrane</keyword>
<dbReference type="EMBL" id="CP021108">
    <property type="protein sequence ID" value="ARP81773.1"/>
    <property type="molecule type" value="Genomic_DNA"/>
</dbReference>
<keyword evidence="1" id="KW-1133">Transmembrane helix</keyword>
<reference evidence="2 3" key="1">
    <citation type="submission" date="2017-05" db="EMBL/GenBank/DDBJ databases">
        <title>Complete and WGS of Bordetella genogroups.</title>
        <authorList>
            <person name="Spilker T."/>
            <person name="LiPuma J."/>
        </authorList>
    </citation>
    <scope>NUCLEOTIDE SEQUENCE [LARGE SCALE GENOMIC DNA]</scope>
    <source>
        <strain evidence="2 3">AU19157</strain>
    </source>
</reference>
<feature type="transmembrane region" description="Helical" evidence="1">
    <location>
        <begin position="116"/>
        <end position="137"/>
    </location>
</feature>
<gene>
    <name evidence="2" type="ORF">CAL12_13740</name>
</gene>
<proteinExistence type="predicted"/>
<organism evidence="2 3">
    <name type="scientific">Bordetella genomosp. 8</name>
    <dbReference type="NCBI Taxonomy" id="1416806"/>
    <lineage>
        <taxon>Bacteria</taxon>
        <taxon>Pseudomonadati</taxon>
        <taxon>Pseudomonadota</taxon>
        <taxon>Betaproteobacteria</taxon>
        <taxon>Burkholderiales</taxon>
        <taxon>Alcaligenaceae</taxon>
        <taxon>Bordetella</taxon>
    </lineage>
</organism>
<evidence type="ECO:0008006" key="4">
    <source>
        <dbReference type="Google" id="ProtNLM"/>
    </source>
</evidence>
<dbReference type="Pfam" id="PF03596">
    <property type="entry name" value="Cad"/>
    <property type="match status" value="1"/>
</dbReference>
<dbReference type="STRING" id="1416806.CAL12_13740"/>
<keyword evidence="3" id="KW-1185">Reference proteome</keyword>
<name>A0A1W6YML7_9BORD</name>